<evidence type="ECO:0000313" key="1">
    <source>
        <dbReference type="EMBL" id="GLH68105.1"/>
    </source>
</evidence>
<comment type="caution">
    <text evidence="1">The sequence shown here is derived from an EMBL/GenBank/DDBJ whole genome shotgun (WGS) entry which is preliminary data.</text>
</comment>
<dbReference type="Proteomes" id="UP001165044">
    <property type="component" value="Unassembled WGS sequence"/>
</dbReference>
<evidence type="ECO:0000313" key="2">
    <source>
        <dbReference type="Proteomes" id="UP001165044"/>
    </source>
</evidence>
<name>A0ABQ5Q171_9BACT</name>
<proteinExistence type="predicted"/>
<sequence>MLSKAALDFLLRLTDWFHGHWEDPEWGKRPTTQILIALALRDLATGLHDAESRSQIQAAADKVIAKSGQAMTRA</sequence>
<protein>
    <submittedName>
        <fullName evidence="1">Uncharacterized protein</fullName>
    </submittedName>
</protein>
<gene>
    <name evidence="1" type="ORF">GETHED_24690</name>
</gene>
<accession>A0ABQ5Q171</accession>
<keyword evidence="2" id="KW-1185">Reference proteome</keyword>
<dbReference type="RefSeq" id="WP_285609790.1">
    <property type="nucleotide sequence ID" value="NZ_BSDC01000003.1"/>
</dbReference>
<organism evidence="1 2">
    <name type="scientific">Geothrix edaphica</name>
    <dbReference type="NCBI Taxonomy" id="2927976"/>
    <lineage>
        <taxon>Bacteria</taxon>
        <taxon>Pseudomonadati</taxon>
        <taxon>Acidobacteriota</taxon>
        <taxon>Holophagae</taxon>
        <taxon>Holophagales</taxon>
        <taxon>Holophagaceae</taxon>
        <taxon>Geothrix</taxon>
    </lineage>
</organism>
<reference evidence="1" key="1">
    <citation type="journal article" date="2023" name="Antonie Van Leeuwenhoek">
        <title>Mesoterricola silvestris gen. nov., sp. nov., Mesoterricola sediminis sp. nov., Geothrix oryzae sp. nov., Geothrix edaphica sp. nov., Geothrix rubra sp. nov., and Geothrix limicola sp. nov., six novel members of Acidobacteriota isolated from soils.</title>
        <authorList>
            <person name="Itoh H."/>
            <person name="Sugisawa Y."/>
            <person name="Mise K."/>
            <person name="Xu Z."/>
            <person name="Kuniyasu M."/>
            <person name="Ushijima N."/>
            <person name="Kawano K."/>
            <person name="Kobayashi E."/>
            <person name="Shiratori Y."/>
            <person name="Masuda Y."/>
            <person name="Senoo K."/>
        </authorList>
    </citation>
    <scope>NUCLEOTIDE SEQUENCE</scope>
    <source>
        <strain evidence="1">Red802</strain>
    </source>
</reference>
<dbReference type="EMBL" id="BSDC01000003">
    <property type="protein sequence ID" value="GLH68105.1"/>
    <property type="molecule type" value="Genomic_DNA"/>
</dbReference>